<protein>
    <submittedName>
        <fullName evidence="1">Uncharacterized protein</fullName>
    </submittedName>
</protein>
<reference evidence="1 2" key="1">
    <citation type="submission" date="2017-08" db="EMBL/GenBank/DDBJ databases">
        <title>Infants hospitalized years apart are colonized by the same room-sourced microbial strains.</title>
        <authorList>
            <person name="Brooks B."/>
            <person name="Olm M.R."/>
            <person name="Firek B.A."/>
            <person name="Baker R."/>
            <person name="Thomas B.C."/>
            <person name="Morowitz M.J."/>
            <person name="Banfield J.F."/>
        </authorList>
    </citation>
    <scope>NUCLEOTIDE SEQUENCE [LARGE SCALE GENOMIC DNA]</scope>
    <source>
        <strain evidence="1">S2_003_000_R2_14</strain>
    </source>
</reference>
<comment type="caution">
    <text evidence="1">The sequence shown here is derived from an EMBL/GenBank/DDBJ whole genome shotgun (WGS) entry which is preliminary data.</text>
</comment>
<name>A0A2W5V836_9BACT</name>
<accession>A0A2W5V836</accession>
<dbReference type="EMBL" id="QFQP01000013">
    <property type="protein sequence ID" value="PZR12004.1"/>
    <property type="molecule type" value="Genomic_DNA"/>
</dbReference>
<gene>
    <name evidence="1" type="ORF">DI536_16915</name>
</gene>
<evidence type="ECO:0000313" key="1">
    <source>
        <dbReference type="EMBL" id="PZR12004.1"/>
    </source>
</evidence>
<dbReference type="AlphaFoldDB" id="A0A2W5V836"/>
<proteinExistence type="predicted"/>
<sequence>MPPLDLGKRSGDELNRAVASAVTQLAGLNAASETVSAVGCVVQSKPATCQLIASTDKMKQRYFHLGAAVSDGDTKRIAVCVGMTDPRAKLPTACRSVFSTAGGSDAAPATNSESNCRTLPVAPNAVGQLCPPYLFNYSDDMKPADALKNLRFNFIGMVAAAHSTPIEPAELELTLGDKKYTALVGVMPTGTMAGWEMLQVMTALPDATRARTLTCVGDVKAGATRDGCSKKFLAMRDEAPIKVREDPPISLDGKAVPVTAGCREGGMAISCRDGALSIPEVDFAKLTTEERERLLSELVTSMVQGREVIELNTPVDCVIQGQPSRCLLSQSRKGQQMQFMIAGVVADGPKRRPASCGSSVDPRKTMPAVCSSIFSLKGTK</sequence>
<dbReference type="Proteomes" id="UP000249061">
    <property type="component" value="Unassembled WGS sequence"/>
</dbReference>
<evidence type="ECO:0000313" key="2">
    <source>
        <dbReference type="Proteomes" id="UP000249061"/>
    </source>
</evidence>
<organism evidence="1 2">
    <name type="scientific">Archangium gephyra</name>
    <dbReference type="NCBI Taxonomy" id="48"/>
    <lineage>
        <taxon>Bacteria</taxon>
        <taxon>Pseudomonadati</taxon>
        <taxon>Myxococcota</taxon>
        <taxon>Myxococcia</taxon>
        <taxon>Myxococcales</taxon>
        <taxon>Cystobacterineae</taxon>
        <taxon>Archangiaceae</taxon>
        <taxon>Archangium</taxon>
    </lineage>
</organism>